<dbReference type="OrthoDB" id="10555915at2759"/>
<evidence type="ECO:0000313" key="3">
    <source>
        <dbReference type="EMBL" id="KAF6748113.1"/>
    </source>
</evidence>
<accession>A0A8H6LXW5</accession>
<feature type="compositionally biased region" description="Basic residues" evidence="1">
    <location>
        <begin position="75"/>
        <end position="89"/>
    </location>
</feature>
<feature type="chain" id="PRO_5034602539" evidence="2">
    <location>
        <begin position="21"/>
        <end position="266"/>
    </location>
</feature>
<comment type="caution">
    <text evidence="3">The sequence shown here is derived from an EMBL/GenBank/DDBJ whole genome shotgun (WGS) entry which is preliminary data.</text>
</comment>
<evidence type="ECO:0000313" key="4">
    <source>
        <dbReference type="Proteomes" id="UP000521943"/>
    </source>
</evidence>
<sequence length="266" mass="29280">MVRIITTLSVATLSILAIGAQPIAFGEDPTDLALRRPGLGGRSGAIFRTAGAVAKTGAKVAKSQVKSQAIPRNHSTGKKSHDRSRKARKAVNLQQKAQNQQQNGEQNTGQNYRREILELQDELEEMLARREMGEEAFDELVERSALYVPTHIPFILDHPHPSKLHSHYRGAYKLLTTNQRQWNAREDLPPAHLFRGQRRPQGRREADRQDRRARTREGTEGERPHAAAEAKATAEATATATAPAAATPTTAAKAAAAEQEQEPEEA</sequence>
<feature type="compositionally biased region" description="Basic and acidic residues" evidence="1">
    <location>
        <begin position="202"/>
        <end position="228"/>
    </location>
</feature>
<name>A0A8H6LXW5_9AGAR</name>
<evidence type="ECO:0000256" key="2">
    <source>
        <dbReference type="SAM" id="SignalP"/>
    </source>
</evidence>
<proteinExistence type="predicted"/>
<dbReference type="EMBL" id="JACGCI010000074">
    <property type="protein sequence ID" value="KAF6748113.1"/>
    <property type="molecule type" value="Genomic_DNA"/>
</dbReference>
<gene>
    <name evidence="3" type="ORF">DFP72DRAFT_581248</name>
</gene>
<feature type="compositionally biased region" description="Low complexity" evidence="1">
    <location>
        <begin position="229"/>
        <end position="258"/>
    </location>
</feature>
<evidence type="ECO:0000256" key="1">
    <source>
        <dbReference type="SAM" id="MobiDB-lite"/>
    </source>
</evidence>
<reference evidence="3 4" key="1">
    <citation type="submission" date="2020-07" db="EMBL/GenBank/DDBJ databases">
        <title>Comparative genomics of pyrophilous fungi reveals a link between fire events and developmental genes.</title>
        <authorList>
            <consortium name="DOE Joint Genome Institute"/>
            <person name="Steindorff A.S."/>
            <person name="Carver A."/>
            <person name="Calhoun S."/>
            <person name="Stillman K."/>
            <person name="Liu H."/>
            <person name="Lipzen A."/>
            <person name="Pangilinan J."/>
            <person name="Labutti K."/>
            <person name="Bruns T.D."/>
            <person name="Grigoriev I.V."/>
        </authorList>
    </citation>
    <scope>NUCLEOTIDE SEQUENCE [LARGE SCALE GENOMIC DNA]</scope>
    <source>
        <strain evidence="3 4">CBS 144469</strain>
    </source>
</reference>
<keyword evidence="2" id="KW-0732">Signal</keyword>
<feature type="region of interest" description="Disordered" evidence="1">
    <location>
        <begin position="183"/>
        <end position="266"/>
    </location>
</feature>
<dbReference type="Proteomes" id="UP000521943">
    <property type="component" value="Unassembled WGS sequence"/>
</dbReference>
<keyword evidence="4" id="KW-1185">Reference proteome</keyword>
<feature type="signal peptide" evidence="2">
    <location>
        <begin position="1"/>
        <end position="20"/>
    </location>
</feature>
<protein>
    <submittedName>
        <fullName evidence="3">Uncharacterized protein</fullName>
    </submittedName>
</protein>
<feature type="compositionally biased region" description="Low complexity" evidence="1">
    <location>
        <begin position="92"/>
        <end position="111"/>
    </location>
</feature>
<feature type="region of interest" description="Disordered" evidence="1">
    <location>
        <begin position="62"/>
        <end position="111"/>
    </location>
</feature>
<organism evidence="3 4">
    <name type="scientific">Ephemerocybe angulata</name>
    <dbReference type="NCBI Taxonomy" id="980116"/>
    <lineage>
        <taxon>Eukaryota</taxon>
        <taxon>Fungi</taxon>
        <taxon>Dikarya</taxon>
        <taxon>Basidiomycota</taxon>
        <taxon>Agaricomycotina</taxon>
        <taxon>Agaricomycetes</taxon>
        <taxon>Agaricomycetidae</taxon>
        <taxon>Agaricales</taxon>
        <taxon>Agaricineae</taxon>
        <taxon>Psathyrellaceae</taxon>
        <taxon>Ephemerocybe</taxon>
    </lineage>
</organism>
<dbReference type="AlphaFoldDB" id="A0A8H6LXW5"/>